<reference evidence="4 5" key="2">
    <citation type="submission" date="2019-01" db="EMBL/GenBank/DDBJ databases">
        <title>Hymenobacter humicola sp. nov., isolated from soils in Antarctica.</title>
        <authorList>
            <person name="Sedlacek I."/>
            <person name="Holochova P."/>
            <person name="Kralova S."/>
            <person name="Pantucek R."/>
            <person name="Stankova E."/>
            <person name="Vrbovska V."/>
            <person name="Kristofova L."/>
            <person name="Svec P."/>
            <person name="Busse H.-J."/>
        </authorList>
    </citation>
    <scope>NUCLEOTIDE SEQUENCE [LARGE SCALE GENOMIC DNA]</scope>
    <source>
        <strain evidence="4 5">CCM 8852</strain>
    </source>
</reference>
<feature type="compositionally biased region" description="Basic and acidic residues" evidence="1">
    <location>
        <begin position="788"/>
        <end position="800"/>
    </location>
</feature>
<feature type="compositionally biased region" description="Pro residues" evidence="1">
    <location>
        <begin position="752"/>
        <end position="786"/>
    </location>
</feature>
<feature type="compositionally biased region" description="Polar residues" evidence="1">
    <location>
        <begin position="843"/>
        <end position="858"/>
    </location>
</feature>
<accession>A0A418QU54</accession>
<evidence type="ECO:0000313" key="5">
    <source>
        <dbReference type="Proteomes" id="UP000284250"/>
    </source>
</evidence>
<keyword evidence="2" id="KW-0472">Membrane</keyword>
<dbReference type="PANTHER" id="PTHR34978:SF3">
    <property type="entry name" value="SLR0241 PROTEIN"/>
    <property type="match status" value="1"/>
</dbReference>
<feature type="transmembrane region" description="Helical" evidence="2">
    <location>
        <begin position="20"/>
        <end position="41"/>
    </location>
</feature>
<keyword evidence="5" id="KW-1185">Reference proteome</keyword>
<feature type="compositionally biased region" description="Polar residues" evidence="1">
    <location>
        <begin position="738"/>
        <end position="747"/>
    </location>
</feature>
<evidence type="ECO:0000256" key="1">
    <source>
        <dbReference type="SAM" id="MobiDB-lite"/>
    </source>
</evidence>
<feature type="region of interest" description="Disordered" evidence="1">
    <location>
        <begin position="597"/>
        <end position="668"/>
    </location>
</feature>
<evidence type="ECO:0000256" key="2">
    <source>
        <dbReference type="SAM" id="Phobius"/>
    </source>
</evidence>
<dbReference type="AlphaFoldDB" id="A0A418QU54"/>
<name>A0A418QU54_9BACT</name>
<feature type="region of interest" description="Disordered" evidence="1">
    <location>
        <begin position="839"/>
        <end position="858"/>
    </location>
</feature>
<feature type="transmembrane region" description="Helical" evidence="2">
    <location>
        <begin position="53"/>
        <end position="73"/>
    </location>
</feature>
<feature type="transmembrane region" description="Helical" evidence="2">
    <location>
        <begin position="133"/>
        <end position="156"/>
    </location>
</feature>
<reference evidence="4 5" key="1">
    <citation type="submission" date="2018-09" db="EMBL/GenBank/DDBJ databases">
        <authorList>
            <person name="Zeman M."/>
            <person name="Pardy F."/>
        </authorList>
    </citation>
    <scope>NUCLEOTIDE SEQUENCE [LARGE SCALE GENOMIC DNA]</scope>
    <source>
        <strain evidence="4 5">CCM 8852</strain>
    </source>
</reference>
<keyword evidence="2" id="KW-1133">Transmembrane helix</keyword>
<dbReference type="Pfam" id="PF05569">
    <property type="entry name" value="Peptidase_M56"/>
    <property type="match status" value="1"/>
</dbReference>
<dbReference type="PANTHER" id="PTHR34978">
    <property type="entry name" value="POSSIBLE SENSOR-TRANSDUCER PROTEIN BLAR"/>
    <property type="match status" value="1"/>
</dbReference>
<organism evidence="4 5">
    <name type="scientific">Hymenobacter rubripertinctus</name>
    <dbReference type="NCBI Taxonomy" id="2029981"/>
    <lineage>
        <taxon>Bacteria</taxon>
        <taxon>Pseudomonadati</taxon>
        <taxon>Bacteroidota</taxon>
        <taxon>Cytophagia</taxon>
        <taxon>Cytophagales</taxon>
        <taxon>Hymenobacteraceae</taxon>
        <taxon>Hymenobacter</taxon>
    </lineage>
</organism>
<dbReference type="Proteomes" id="UP000284250">
    <property type="component" value="Unassembled WGS sequence"/>
</dbReference>
<gene>
    <name evidence="4" type="ORF">D0T11_13645</name>
</gene>
<dbReference type="Gene3D" id="3.30.2010.10">
    <property type="entry name" value="Metalloproteases ('zincins'), catalytic domain"/>
    <property type="match status" value="1"/>
</dbReference>
<feature type="domain" description="Peptidase M56" evidence="3">
    <location>
        <begin position="130"/>
        <end position="281"/>
    </location>
</feature>
<dbReference type="InterPro" id="IPR008756">
    <property type="entry name" value="Peptidase_M56"/>
</dbReference>
<sequence>MNWLEQLLPPALIRALGWTLVHSLWQGAVVALLLAGLLLLLRQHSAQVRYRTASAALLVLLVLTGVTFVRYYYQPLAPATTTLTAYQAADAPAPATPIGEPEAIWAANPAEPASAAASWQQAWTRYFDANLPLLVTVWLMGLLVMVLRLLGGLAYVQRLRRYRVQPLAQEWQQRLAVLADRAGLRQKVELLESALVKVPVVVGHLRPVVLLPLGTVTGLGTAYLEAILAHELAHVQRRDYLLNLLQAVAETVLFYHPGVWFMSACLRTERENCCDDAATALIGGNPLTVARALAALAELSAAPEPTGVGLALSALGPDGSVLGRIRRLVQGRQMPTFAEGFMAACVVLVGLVVLSTAVALARPQASAPEARVRQLEAADAFPDTTENPEFAPAVLTTEDELAARPWAQEPLSILSISADGQAQGRIGATPVSFDTSRAPQLMRWSRAGRRGHNGAAGEPGTVIIKRDKKGRLTELYVNGEQIEIAPARKKGEQVEVVQLAGPAGLSPKAAADPEQRMEELALRLSRAALSGRHSSAADAQELSALAQAEARNAVGGIDINGITQKALEQAEAQLREEAKTAKTDEERERIQEALQDLRQQQQEQREDAEERRRDIEQDVREAQQQARRDADQARRDADQARRDQQQARRDADQMRRDADQARRDEEQVRHDKTIEVLLRELRQDGIIKSANNLQFALSRTDLTVNGAKQSAAAQQKYLRLVEQQQGRSLKGNYNLSYQTAGTTTSSSGRVMPPVPPLPPAPRAPRTPGVPPVPPTPAALPAPPMPPRVDSDAIRSELRRDGVLGAKDKAFQFQLDEQGLVVNGKKQSATLAAKYRQMLDVESDSSGKTQRNIQISVSE</sequence>
<dbReference type="OrthoDB" id="15218at2"/>
<feature type="transmembrane region" description="Helical" evidence="2">
    <location>
        <begin position="336"/>
        <end position="361"/>
    </location>
</feature>
<keyword evidence="2" id="KW-0812">Transmembrane</keyword>
<dbReference type="EMBL" id="QYCN01000020">
    <property type="protein sequence ID" value="RIY08775.1"/>
    <property type="molecule type" value="Genomic_DNA"/>
</dbReference>
<dbReference type="CDD" id="cd07341">
    <property type="entry name" value="M56_BlaR1_MecR1_like"/>
    <property type="match status" value="1"/>
</dbReference>
<comment type="caution">
    <text evidence="4">The sequence shown here is derived from an EMBL/GenBank/DDBJ whole genome shotgun (WGS) entry which is preliminary data.</text>
</comment>
<feature type="compositionally biased region" description="Basic and acidic residues" evidence="1">
    <location>
        <begin position="603"/>
        <end position="668"/>
    </location>
</feature>
<evidence type="ECO:0000313" key="4">
    <source>
        <dbReference type="EMBL" id="RIY08775.1"/>
    </source>
</evidence>
<dbReference type="RefSeq" id="WP_119656355.1">
    <property type="nucleotide sequence ID" value="NZ_JBHUOI010000041.1"/>
</dbReference>
<protein>
    <recommendedName>
        <fullName evidence="3">Peptidase M56 domain-containing protein</fullName>
    </recommendedName>
</protein>
<proteinExistence type="predicted"/>
<evidence type="ECO:0000259" key="3">
    <source>
        <dbReference type="Pfam" id="PF05569"/>
    </source>
</evidence>
<feature type="region of interest" description="Disordered" evidence="1">
    <location>
        <begin position="738"/>
        <end position="800"/>
    </location>
</feature>
<dbReference type="InterPro" id="IPR052173">
    <property type="entry name" value="Beta-lactam_resp_regulator"/>
</dbReference>